<dbReference type="InterPro" id="IPR001841">
    <property type="entry name" value="Znf_RING"/>
</dbReference>
<dbReference type="eggNOG" id="KOG4441">
    <property type="taxonomic scope" value="Eukaryota"/>
</dbReference>
<dbReference type="OMA" id="HQMVSSK"/>
<evidence type="ECO:0000313" key="7">
    <source>
        <dbReference type="EMBL" id="EFP05968.1"/>
    </source>
</evidence>
<dbReference type="Gene3D" id="2.120.10.80">
    <property type="entry name" value="Kelch-type beta propeller"/>
    <property type="match status" value="1"/>
</dbReference>
<dbReference type="SMART" id="SM00612">
    <property type="entry name" value="Kelch"/>
    <property type="match status" value="5"/>
</dbReference>
<evidence type="ECO:0000256" key="2">
    <source>
        <dbReference type="ARBA" id="ARBA00022737"/>
    </source>
</evidence>
<accession>E3MNE7</accession>
<dbReference type="PANTHER" id="PTHR45632">
    <property type="entry name" value="LD33804P"/>
    <property type="match status" value="1"/>
</dbReference>
<dbReference type="Pfam" id="PF14634">
    <property type="entry name" value="zf-RING_5"/>
    <property type="match status" value="1"/>
</dbReference>
<organism evidence="8">
    <name type="scientific">Caenorhabditis remanei</name>
    <name type="common">Caenorhabditis vulgaris</name>
    <dbReference type="NCBI Taxonomy" id="31234"/>
    <lineage>
        <taxon>Eukaryota</taxon>
        <taxon>Metazoa</taxon>
        <taxon>Ecdysozoa</taxon>
        <taxon>Nematoda</taxon>
        <taxon>Chromadorea</taxon>
        <taxon>Rhabditida</taxon>
        <taxon>Rhabditina</taxon>
        <taxon>Rhabditomorpha</taxon>
        <taxon>Rhabditoidea</taxon>
        <taxon>Rhabditidae</taxon>
        <taxon>Peloderinae</taxon>
        <taxon>Caenorhabditis</taxon>
    </lineage>
</organism>
<evidence type="ECO:0000256" key="4">
    <source>
        <dbReference type="ARBA" id="ARBA00022833"/>
    </source>
</evidence>
<dbReference type="InterPro" id="IPR015915">
    <property type="entry name" value="Kelch-typ_b-propeller"/>
</dbReference>
<evidence type="ECO:0000256" key="5">
    <source>
        <dbReference type="PROSITE-ProRule" id="PRU00175"/>
    </source>
</evidence>
<dbReference type="GO" id="GO:0008270">
    <property type="term" value="F:zinc ion binding"/>
    <property type="evidence" value="ECO:0007669"/>
    <property type="project" value="UniProtKB-KW"/>
</dbReference>
<evidence type="ECO:0000313" key="8">
    <source>
        <dbReference type="Proteomes" id="UP000008281"/>
    </source>
</evidence>
<keyword evidence="4" id="KW-0862">Zinc</keyword>
<dbReference type="SUPFAM" id="SSF117281">
    <property type="entry name" value="Kelch motif"/>
    <property type="match status" value="1"/>
</dbReference>
<protein>
    <recommendedName>
        <fullName evidence="6">RING-type domain-containing protein</fullName>
    </recommendedName>
</protein>
<keyword evidence="1" id="KW-0880">Kelch repeat</keyword>
<dbReference type="Pfam" id="PF01344">
    <property type="entry name" value="Kelch_1"/>
    <property type="match status" value="4"/>
</dbReference>
<dbReference type="Proteomes" id="UP000008281">
    <property type="component" value="Unassembled WGS sequence"/>
</dbReference>
<proteinExistence type="predicted"/>
<dbReference type="CDD" id="cd16564">
    <property type="entry name" value="RING-HC_RNF222"/>
    <property type="match status" value="1"/>
</dbReference>
<dbReference type="HOGENOM" id="CLU_480796_0_0_1"/>
<evidence type="ECO:0000256" key="1">
    <source>
        <dbReference type="ARBA" id="ARBA00022441"/>
    </source>
</evidence>
<keyword evidence="8" id="KW-1185">Reference proteome</keyword>
<evidence type="ECO:0000256" key="3">
    <source>
        <dbReference type="ARBA" id="ARBA00022771"/>
    </source>
</evidence>
<name>E3MNE7_CAERE</name>
<dbReference type="STRING" id="31234.E3MNE7"/>
<dbReference type="FunCoup" id="E3MNE7">
    <property type="interactions" value="2"/>
</dbReference>
<feature type="domain" description="RING-type" evidence="6">
    <location>
        <begin position="9"/>
        <end position="49"/>
    </location>
</feature>
<keyword evidence="3 5" id="KW-0863">Zinc-finger</keyword>
<gene>
    <name evidence="7" type="ORF">CRE_04931</name>
</gene>
<reference evidence="7" key="1">
    <citation type="submission" date="2007-07" db="EMBL/GenBank/DDBJ databases">
        <title>PCAP assembly of the Caenorhabditis remanei genome.</title>
        <authorList>
            <consortium name="The Caenorhabditis remanei Sequencing Consortium"/>
            <person name="Wilson R.K."/>
        </authorList>
    </citation>
    <scope>NUCLEOTIDE SEQUENCE [LARGE SCALE GENOMIC DNA]</scope>
    <source>
        <strain evidence="7">PB4641</strain>
    </source>
</reference>
<dbReference type="InParanoid" id="E3MNE7"/>
<dbReference type="PANTHER" id="PTHR45632:SF3">
    <property type="entry name" value="KELCH-LIKE PROTEIN 32"/>
    <property type="match status" value="1"/>
</dbReference>
<dbReference type="EMBL" id="DS268459">
    <property type="protein sequence ID" value="EFP05968.1"/>
    <property type="molecule type" value="Genomic_DNA"/>
</dbReference>
<dbReference type="PROSITE" id="PS50089">
    <property type="entry name" value="ZF_RING_2"/>
    <property type="match status" value="1"/>
</dbReference>
<dbReference type="PRINTS" id="PR00501">
    <property type="entry name" value="KELCHREPEAT"/>
</dbReference>
<dbReference type="AlphaFoldDB" id="E3MNE7"/>
<sequence>MSIVNTTECIICYNEYDTDSRKPCIGTCGHSICENCKHQMVSSKCPQCNREEAFAITTINYQVLELIKHFKSMQAGGSSSGQSLLDDAKVSFQSIRTTKLSNFQGLDEGTCSECTLRSRKLRLCVTCAVKAGVLKHDEKKKEFVLNVENNDIEAALQRAKKIAICGDCALDGVQHEGHKTMQLAVLKNNLEDKVPASVEEKVNQMQKNADQICEELADKFKGTINSLKKYFEHFNLLPATERKIHFNNIEASIEKVNDTMSLTRDAVKRLDILNNEFQDSADVVKNNAKAVTKATTVFVNMDPVLVAGELSFEFSKRSIRRFCRIIKINSIKITNFYFLPDRKQSAREPLLIGLFNPKDNVWTPVGRMPNPKSNYAVASNKSQIFIVGGMNNGSWLQNVEMYDKDKNLRRDCNRLKRGRTRTSAGFHNSKMYVAGGYDSTYMSSVEIFDPDHGDWRDGPNLRRPRADGAVVSCNGELYVLGGFNGKEYEEKIEKMIDSTQRFEEVGEMQGSRAGFAACAFRGRIYIAGGWSNSSNTLRSVRSYDPMTNSWRDEPSLNKDRKYFTLHATSKTIYAIRGCADSWSLINEVEKFDADGQKWDIISCSAVTSNANTSQTSQTNEQQAVT</sequence>
<evidence type="ECO:0000259" key="6">
    <source>
        <dbReference type="PROSITE" id="PS50089"/>
    </source>
</evidence>
<dbReference type="OrthoDB" id="5803581at2759"/>
<keyword evidence="2" id="KW-0677">Repeat</keyword>
<dbReference type="InterPro" id="IPR013083">
    <property type="entry name" value="Znf_RING/FYVE/PHD"/>
</dbReference>
<dbReference type="Gene3D" id="3.30.40.10">
    <property type="entry name" value="Zinc/RING finger domain, C3HC4 (zinc finger)"/>
    <property type="match status" value="1"/>
</dbReference>
<dbReference type="SUPFAM" id="SSF57850">
    <property type="entry name" value="RING/U-box"/>
    <property type="match status" value="1"/>
</dbReference>
<dbReference type="InterPro" id="IPR006652">
    <property type="entry name" value="Kelch_1"/>
</dbReference>
<keyword evidence="3 5" id="KW-0479">Metal-binding</keyword>
<dbReference type="SMART" id="SM00184">
    <property type="entry name" value="RING"/>
    <property type="match status" value="1"/>
</dbReference>